<dbReference type="InterPro" id="IPR016024">
    <property type="entry name" value="ARM-type_fold"/>
</dbReference>
<dbReference type="Proteomes" id="UP000007879">
    <property type="component" value="Unassembled WGS sequence"/>
</dbReference>
<name>A0AAN0IWN8_AMPQE</name>
<dbReference type="FunFam" id="1.10.220.20:FF:000002">
    <property type="entry name" value="Brefeldin A-inhibited guanine nucleotide-exchange protein 1"/>
    <property type="match status" value="1"/>
</dbReference>
<dbReference type="EnsemblMetazoa" id="XM_019993413.1">
    <property type="protein sequence ID" value="XP_019848972.1"/>
    <property type="gene ID" value="LOC100635516"/>
</dbReference>
<keyword evidence="6" id="KW-0472">Membrane</keyword>
<evidence type="ECO:0000256" key="4">
    <source>
        <dbReference type="ARBA" id="ARBA00022490"/>
    </source>
</evidence>
<dbReference type="PANTHER" id="PTHR10663:SF375">
    <property type="entry name" value="LD29171P"/>
    <property type="match status" value="1"/>
</dbReference>
<feature type="compositionally biased region" description="Basic residues" evidence="8">
    <location>
        <begin position="1574"/>
        <end position="1593"/>
    </location>
</feature>
<feature type="compositionally biased region" description="Polar residues" evidence="8">
    <location>
        <begin position="1542"/>
        <end position="1560"/>
    </location>
</feature>
<keyword evidence="4" id="KW-0963">Cytoplasm</keyword>
<dbReference type="GeneID" id="100635516"/>
<dbReference type="SMART" id="SM00222">
    <property type="entry name" value="Sec7"/>
    <property type="match status" value="1"/>
</dbReference>
<dbReference type="InterPro" id="IPR023394">
    <property type="entry name" value="Sec7_C_sf"/>
</dbReference>
<evidence type="ECO:0000256" key="8">
    <source>
        <dbReference type="SAM" id="MobiDB-lite"/>
    </source>
</evidence>
<dbReference type="Gene3D" id="1.25.10.10">
    <property type="entry name" value="Leucine-rich Repeat Variant"/>
    <property type="match status" value="1"/>
</dbReference>
<evidence type="ECO:0000313" key="10">
    <source>
        <dbReference type="EnsemblMetazoa" id="XP_019848972.1"/>
    </source>
</evidence>
<keyword evidence="5" id="KW-0653">Protein transport</keyword>
<evidence type="ECO:0000313" key="11">
    <source>
        <dbReference type="Proteomes" id="UP000007879"/>
    </source>
</evidence>
<dbReference type="KEGG" id="aqu:100635516"/>
<feature type="region of interest" description="Disordered" evidence="8">
    <location>
        <begin position="589"/>
        <end position="617"/>
    </location>
</feature>
<dbReference type="CDD" id="cd00171">
    <property type="entry name" value="Sec7"/>
    <property type="match status" value="1"/>
</dbReference>
<dbReference type="Pfam" id="PF09324">
    <property type="entry name" value="Sec7-like_HDS"/>
    <property type="match status" value="1"/>
</dbReference>
<dbReference type="InterPro" id="IPR032691">
    <property type="entry name" value="Mon2/Sec7/BIG1-like_HUS"/>
</dbReference>
<reference evidence="11" key="1">
    <citation type="journal article" date="2010" name="Nature">
        <title>The Amphimedon queenslandica genome and the evolution of animal complexity.</title>
        <authorList>
            <person name="Srivastava M."/>
            <person name="Simakov O."/>
            <person name="Chapman J."/>
            <person name="Fahey B."/>
            <person name="Gauthier M.E."/>
            <person name="Mitros T."/>
            <person name="Richards G.S."/>
            <person name="Conaco C."/>
            <person name="Dacre M."/>
            <person name="Hellsten U."/>
            <person name="Larroux C."/>
            <person name="Putnam N.H."/>
            <person name="Stanke M."/>
            <person name="Adamska M."/>
            <person name="Darling A."/>
            <person name="Degnan S.M."/>
            <person name="Oakley T.H."/>
            <person name="Plachetzki D.C."/>
            <person name="Zhai Y."/>
            <person name="Adamski M."/>
            <person name="Calcino A."/>
            <person name="Cummins S.F."/>
            <person name="Goodstein D.M."/>
            <person name="Harris C."/>
            <person name="Jackson D.J."/>
            <person name="Leys S.P."/>
            <person name="Shu S."/>
            <person name="Woodcroft B.J."/>
            <person name="Vervoort M."/>
            <person name="Kosik K.S."/>
            <person name="Manning G."/>
            <person name="Degnan B.M."/>
            <person name="Rokhsar D.S."/>
        </authorList>
    </citation>
    <scope>NUCLEOTIDE SEQUENCE [LARGE SCALE GENOMIC DNA]</scope>
</reference>
<evidence type="ECO:0000259" key="9">
    <source>
        <dbReference type="PROSITE" id="PS50190"/>
    </source>
</evidence>
<evidence type="ECO:0000256" key="3">
    <source>
        <dbReference type="ARBA" id="ARBA00022448"/>
    </source>
</evidence>
<dbReference type="InterPro" id="IPR046455">
    <property type="entry name" value="Sec7/BIG1-like_C"/>
</dbReference>
<keyword evidence="11" id="KW-1185">Reference proteome</keyword>
<evidence type="ECO:0000256" key="1">
    <source>
        <dbReference type="ARBA" id="ARBA00004370"/>
    </source>
</evidence>
<dbReference type="GO" id="GO:0032012">
    <property type="term" value="P:regulation of ARF protein signal transduction"/>
    <property type="evidence" value="ECO:0007669"/>
    <property type="project" value="InterPro"/>
</dbReference>
<dbReference type="GO" id="GO:0016020">
    <property type="term" value="C:membrane"/>
    <property type="evidence" value="ECO:0007669"/>
    <property type="project" value="UniProtKB-SubCell"/>
</dbReference>
<feature type="region of interest" description="Disordered" evidence="8">
    <location>
        <begin position="1521"/>
        <end position="1631"/>
    </location>
</feature>
<feature type="compositionally biased region" description="Basic and acidic residues" evidence="8">
    <location>
        <begin position="1594"/>
        <end position="1603"/>
    </location>
</feature>
<reference evidence="10" key="2">
    <citation type="submission" date="2024-06" db="UniProtKB">
        <authorList>
            <consortium name="EnsemblMetazoa"/>
        </authorList>
    </citation>
    <scope>IDENTIFICATION</scope>
</reference>
<dbReference type="GO" id="GO:0005737">
    <property type="term" value="C:cytoplasm"/>
    <property type="evidence" value="ECO:0007669"/>
    <property type="project" value="UniProtKB-SubCell"/>
</dbReference>
<feature type="region of interest" description="Disordered" evidence="8">
    <location>
        <begin position="961"/>
        <end position="984"/>
    </location>
</feature>
<evidence type="ECO:0000256" key="7">
    <source>
        <dbReference type="SAM" id="Coils"/>
    </source>
</evidence>
<dbReference type="InterPro" id="IPR015403">
    <property type="entry name" value="Mon2/Sec7/BIG1-like_HDS"/>
</dbReference>
<dbReference type="PROSITE" id="PS50190">
    <property type="entry name" value="SEC7"/>
    <property type="match status" value="1"/>
</dbReference>
<evidence type="ECO:0000256" key="5">
    <source>
        <dbReference type="ARBA" id="ARBA00022927"/>
    </source>
</evidence>
<accession>A0AAN0IWN8</accession>
<dbReference type="Pfam" id="PF16213">
    <property type="entry name" value="DCB"/>
    <property type="match status" value="1"/>
</dbReference>
<dbReference type="InterPro" id="IPR035999">
    <property type="entry name" value="Sec7_dom_sf"/>
</dbReference>
<feature type="region of interest" description="Disordered" evidence="8">
    <location>
        <begin position="1463"/>
        <end position="1498"/>
    </location>
</feature>
<sequence>MAAKQSLGDSVFLVRTLEKILNDKETKRSQHAKLKKACEDALKELKDEQKELKAKSSSSPINADKYFLPLELACRCNVSRMVSTSLDCIQKLVAYGLLKGNSVDADNSDKQLIDRIIDTVCGCFVGVHTDEGVQLQIIKALLTILTSKEVSVHGGTVLQSVRCCYNIYLASRNPINQTTAKASLTQIISTLFQNLENEQSLQSMARDRMASSYPTPPPSRSDNQSDISFQSHDQHSSDMGDGEGEVGRVARSPEDDELVSVAAKLVAQVLAKVIVEESLRLPSYDSEITDRTNSPLASSVSIAINGAANDETESLGSTNVSELRDPSPQPLQGSKDNLQFRHVLQKDCFLVFRTLCKLSMKPISDIHDQRSHELRSKLVSLELLHSILENSGPVFRTDEVFVGAIKHHLCVALSKNGVSSVPEVFELSLSIFLALFSSFKAHLKMQIEVFFKEIFLNILETSTSSFRHKWLVLQALTRISSDSQSVVDIFLNYDCDLSLSNIYGRLVNDLSRIGQGRQAVELGATPQQERSIRAKGLECLISILKCLVEWSRELYVDPATTGLNATSLVSGEGSRVSLTASTQRPSNLLSDQKVPAKGGAGIEMTDGGEGGGGGGGILASDIPQQFETLKLRKETMEKGTKLFTDKPKKGIKFLQEKGLLGQSPEDVAQFLFSDDRLDKTAVGDYMGEIDDFNKNVMYAFVDCFDFNGLDFVAALRILLASFRLPGESQKIDRIMEKFAGRYCETNPSLDIFASADTAYVLAFSIIMLATDLHSSQVSKSPDTIGYLCEKQRRHAYNREMTVMAETAQALMEHISDKQSQYTSATHVEHIRPMFKITWTPVLAALSVALRDTDDPEVVSLCLDGFRCAIRISCIFGLNLERDAFIKSLSKFTMLMTSTGITEMKAKNIEVIKTLCTVAYTDGNYLQSSWIDVLQCISQLELVQLIGTGVKTQYLTSGTLGTTTKGGSSSKAGSKGGTSSQSSSGSINAILSGTDAKKIASIQEHVEGTSNQSVVVAVDRIFTGTTRLDGTAIVDFVEALCAVSNEELSSQAHPRMFSLQKIIELAYYNMERIRLEMSRIWKVIGAHFNTVGCLPSEEVSFFVVDSLRQLSMKFVEKKELANFRFQKDFLRPFEYIMKRNDSVTIRDMVVRCVTQIIQTKAQNIVSGWKNIFSVFLLAAGDSDQTIVELSFQTTSSIFESHFEATIDSFQDAIKCLAEFACNASYPDTSMEAIRIIRTCAKHVAERPELFLVDDANTTVGPDRLWVKAWFPIMFELSTIISRCKLDVRTRGLTVMFEIMKTYGYLYQPHWWTDLFNVIFRLFSSTKTPDSVIEKAEWMTTTCNHTLYALMDVFMQYFDTLCSVLLEKILDQLLWCVQQDNEQLARSGTNCLENLVVSVGSRFNEEIWDKVCQCLYNIYKVTVPHDLLSWKQPEEPPGFHSSSLSIDSVHSSHSDAVIINVAPQGPPVVASEGTDKGEASTTPVPPPLVDPPVLQVSRPSTDLTADTVVTETKPLPLEVAAAQSEGTVLSPTKPVAAEPVPSPLSHNRNITPGRSKSPSIASSAKGGDELTPRSSSIKKKKDKDKGGKSRHRKKEDKKTKEDRKGSSQQITDETLSEISVTNPDTDMTMAKSRSQQLSINTPGDYPLFNSLIIKCVVQLELIQTIDNIIFHPTITRQDDQNILQSARVMSTHYPLPLPPYTDEGMFHLLSSQQLFVLLSCLEESHLFARSFNSNESQRVILMKAGFRGRSKPNLLRQETSSLLTAVRILYRMLGDSSRADKYNDIENRLLGLITSALTYFLSLSTDVQQVSWTPVLLLIFTRMLQITSDEFKRHMSICYSLLCELLSIELKYEVRCLLRRVFNRIGQEYRICKEVEKGEELV</sequence>
<protein>
    <recommendedName>
        <fullName evidence="9">SEC7 domain-containing protein</fullName>
    </recommendedName>
</protein>
<dbReference type="InterPro" id="IPR032629">
    <property type="entry name" value="DCB_dom"/>
</dbReference>
<dbReference type="PANTHER" id="PTHR10663">
    <property type="entry name" value="GUANYL-NUCLEOTIDE EXCHANGE FACTOR"/>
    <property type="match status" value="1"/>
</dbReference>
<feature type="region of interest" description="Disordered" evidence="8">
    <location>
        <begin position="311"/>
        <end position="335"/>
    </location>
</feature>
<dbReference type="InterPro" id="IPR000904">
    <property type="entry name" value="Sec7_dom"/>
</dbReference>
<evidence type="ECO:0000256" key="2">
    <source>
        <dbReference type="ARBA" id="ARBA00004496"/>
    </source>
</evidence>
<dbReference type="GO" id="GO:0015031">
    <property type="term" value="P:protein transport"/>
    <property type="evidence" value="ECO:0007669"/>
    <property type="project" value="UniProtKB-KW"/>
</dbReference>
<feature type="compositionally biased region" description="Gly residues" evidence="8">
    <location>
        <begin position="607"/>
        <end position="617"/>
    </location>
</feature>
<feature type="compositionally biased region" description="Polar residues" evidence="8">
    <location>
        <begin position="1604"/>
        <end position="1631"/>
    </location>
</feature>
<feature type="domain" description="SEC7" evidence="9">
    <location>
        <begin position="625"/>
        <end position="817"/>
    </location>
</feature>
<keyword evidence="7" id="KW-0175">Coiled coil</keyword>
<feature type="compositionally biased region" description="Polar residues" evidence="8">
    <location>
        <begin position="220"/>
        <end position="231"/>
    </location>
</feature>
<dbReference type="FunFam" id="1.25.10.10:FF:000143">
    <property type="entry name" value="ADP-ribosylation factor guanine nucleotide-exchange factor 2 (brefeldin A-inhibited)"/>
    <property type="match status" value="1"/>
</dbReference>
<dbReference type="SUPFAM" id="SSF48371">
    <property type="entry name" value="ARM repeat"/>
    <property type="match status" value="1"/>
</dbReference>
<keyword evidence="3" id="KW-0813">Transport</keyword>
<comment type="subcellular location">
    <subcellularLocation>
        <location evidence="2">Cytoplasm</location>
    </subcellularLocation>
    <subcellularLocation>
        <location evidence="1">Membrane</location>
    </subcellularLocation>
</comment>
<dbReference type="Gene3D" id="1.10.220.20">
    <property type="match status" value="1"/>
</dbReference>
<feature type="coiled-coil region" evidence="7">
    <location>
        <begin position="17"/>
        <end position="58"/>
    </location>
</feature>
<organism evidence="10 11">
    <name type="scientific">Amphimedon queenslandica</name>
    <name type="common">Sponge</name>
    <dbReference type="NCBI Taxonomy" id="400682"/>
    <lineage>
        <taxon>Eukaryota</taxon>
        <taxon>Metazoa</taxon>
        <taxon>Porifera</taxon>
        <taxon>Demospongiae</taxon>
        <taxon>Heteroscleromorpha</taxon>
        <taxon>Haplosclerida</taxon>
        <taxon>Niphatidae</taxon>
        <taxon>Amphimedon</taxon>
    </lineage>
</organism>
<dbReference type="RefSeq" id="XP_019848972.1">
    <property type="nucleotide sequence ID" value="XM_019993413.1"/>
</dbReference>
<dbReference type="Pfam" id="PF20252">
    <property type="entry name" value="BIG2_C"/>
    <property type="match status" value="1"/>
</dbReference>
<evidence type="ECO:0000256" key="6">
    <source>
        <dbReference type="ARBA" id="ARBA00023136"/>
    </source>
</evidence>
<dbReference type="Gene3D" id="1.10.1000.11">
    <property type="entry name" value="Arf Nucleotide-binding Site Opener,domain 2"/>
    <property type="match status" value="1"/>
</dbReference>
<dbReference type="SUPFAM" id="SSF48425">
    <property type="entry name" value="Sec7 domain"/>
    <property type="match status" value="1"/>
</dbReference>
<dbReference type="GO" id="GO:0005085">
    <property type="term" value="F:guanyl-nucleotide exchange factor activity"/>
    <property type="evidence" value="ECO:0007669"/>
    <property type="project" value="InterPro"/>
</dbReference>
<dbReference type="Pfam" id="PF01369">
    <property type="entry name" value="Sec7"/>
    <property type="match status" value="1"/>
</dbReference>
<dbReference type="InterPro" id="IPR011989">
    <property type="entry name" value="ARM-like"/>
</dbReference>
<feature type="region of interest" description="Disordered" evidence="8">
    <location>
        <begin position="203"/>
        <end position="253"/>
    </location>
</feature>
<dbReference type="Pfam" id="PF12783">
    <property type="entry name" value="Sec7-like_HUS"/>
    <property type="match status" value="1"/>
</dbReference>
<proteinExistence type="predicted"/>